<reference evidence="4" key="1">
    <citation type="submission" date="2008-04" db="EMBL/GenBank/DDBJ databases">
        <title>Complete sequence of chromosome of Nostoc punctiforme ATCC 29133.</title>
        <authorList>
            <consortium name="US DOE Joint Genome Institute"/>
            <person name="Copeland A."/>
            <person name="Lucas S."/>
            <person name="Lapidus A."/>
            <person name="Glavina del Rio T."/>
            <person name="Dalin E."/>
            <person name="Tice H."/>
            <person name="Pitluck S."/>
            <person name="Chain P."/>
            <person name="Malfatti S."/>
            <person name="Shin M."/>
            <person name="Vergez L."/>
            <person name="Schmutz J."/>
            <person name="Larimer F."/>
            <person name="Land M."/>
            <person name="Hauser L."/>
            <person name="Kyrpides N."/>
            <person name="Kim E."/>
            <person name="Meeks J.C."/>
            <person name="Elhai J."/>
            <person name="Campbell E.L."/>
            <person name="Thiel T."/>
            <person name="Longmire J."/>
            <person name="Potts M."/>
            <person name="Atlas R."/>
        </authorList>
    </citation>
    <scope>NUCLEOTIDE SEQUENCE [LARGE SCALE GENOMIC DNA]</scope>
    <source>
        <strain evidence="4">ATCC 29133 / PCC 73102</strain>
    </source>
</reference>
<dbReference type="InterPro" id="IPR028098">
    <property type="entry name" value="Glyco_trans_4-like_N"/>
</dbReference>
<dbReference type="SUPFAM" id="SSF53756">
    <property type="entry name" value="UDP-Glycosyltransferase/glycogen phosphorylase"/>
    <property type="match status" value="1"/>
</dbReference>
<dbReference type="Proteomes" id="UP000001191">
    <property type="component" value="Chromosome"/>
</dbReference>
<dbReference type="EnsemblBacteria" id="ACC80080">
    <property type="protein sequence ID" value="ACC80080"/>
    <property type="gene ID" value="Npun_F1372"/>
</dbReference>
<gene>
    <name evidence="3" type="ordered locus">Npun_F1372</name>
</gene>
<dbReference type="PANTHER" id="PTHR12526:SF630">
    <property type="entry name" value="GLYCOSYLTRANSFERASE"/>
    <property type="match status" value="1"/>
</dbReference>
<dbReference type="DNASU" id="6250825"/>
<sequence>MKILYIITGLPTGGAEMMLYKLLSQINQERFEPIVVSLMDRGTLGDRIEALGIPVHTIGMNRGGIPMPVDVWRLVHLVDRLQPDIIQGWMYHGNLAAQFASFLNGNKIPIVWSIHYSIDSLESDKKMTVAIIKFSAYISRLPKQVLFVSQNSKLQHEALGYSSKNSCIIPNGFDTISFSPSLTERVDVRSELSLPHESLLIGLICRYHPMKDHANFIQAAALFLKEHPNINFLMIGQGVDRDNPTLNKLIKELGIGDRISLLGERKDIPRLITSLDIFTSASAYGEAFPLVIGEAMSCGIPCVVTDVGDSGWIVGNTGKVIPPRNPQMLADAWKELIALGEEGRNILGKAARARITEDFALNSVVAKYELVYEKILSNMST</sequence>
<dbReference type="EMBL" id="CP001037">
    <property type="protein sequence ID" value="ACC80080.1"/>
    <property type="molecule type" value="Genomic_DNA"/>
</dbReference>
<dbReference type="STRING" id="63737.Npun_F1372"/>
<dbReference type="CAZy" id="GT4">
    <property type="family name" value="Glycosyltransferase Family 4"/>
</dbReference>
<dbReference type="eggNOG" id="COG0438">
    <property type="taxonomic scope" value="Bacteria"/>
</dbReference>
<dbReference type="CDD" id="cd03807">
    <property type="entry name" value="GT4_WbnK-like"/>
    <property type="match status" value="1"/>
</dbReference>
<dbReference type="Gene3D" id="3.40.50.2000">
    <property type="entry name" value="Glycogen Phosphorylase B"/>
    <property type="match status" value="2"/>
</dbReference>
<dbReference type="PhylomeDB" id="B2IYJ3"/>
<keyword evidence="4" id="KW-1185">Reference proteome</keyword>
<feature type="domain" description="Glycosyl transferase family 1" evidence="1">
    <location>
        <begin position="190"/>
        <end position="353"/>
    </location>
</feature>
<evidence type="ECO:0000313" key="4">
    <source>
        <dbReference type="Proteomes" id="UP000001191"/>
    </source>
</evidence>
<accession>B2IYJ3</accession>
<feature type="domain" description="Glycosyltransferase subfamily 4-like N-terminal" evidence="2">
    <location>
        <begin position="13"/>
        <end position="175"/>
    </location>
</feature>
<keyword evidence="3" id="KW-0808">Transferase</keyword>
<dbReference type="PANTHER" id="PTHR12526">
    <property type="entry name" value="GLYCOSYLTRANSFERASE"/>
    <property type="match status" value="1"/>
</dbReference>
<evidence type="ECO:0000313" key="3">
    <source>
        <dbReference type="EMBL" id="ACC80080.1"/>
    </source>
</evidence>
<dbReference type="Pfam" id="PF00534">
    <property type="entry name" value="Glycos_transf_1"/>
    <property type="match status" value="1"/>
</dbReference>
<dbReference type="Pfam" id="PF13439">
    <property type="entry name" value="Glyco_transf_4"/>
    <property type="match status" value="1"/>
</dbReference>
<name>B2IYJ3_NOSP7</name>
<dbReference type="HOGENOM" id="CLU_009583_0_3_3"/>
<dbReference type="GO" id="GO:0016757">
    <property type="term" value="F:glycosyltransferase activity"/>
    <property type="evidence" value="ECO:0007669"/>
    <property type="project" value="InterPro"/>
</dbReference>
<protein>
    <submittedName>
        <fullName evidence="3">Glycosyl transferase, group 1</fullName>
    </submittedName>
</protein>
<reference evidence="3 4" key="2">
    <citation type="journal article" date="2013" name="Plant Physiol.">
        <title>A Nostoc punctiforme Sugar Transporter Necessary to Establish a Cyanobacterium-Plant Symbiosis.</title>
        <authorList>
            <person name="Ekman M."/>
            <person name="Picossi S."/>
            <person name="Campbell E.L."/>
            <person name="Meeks J.C."/>
            <person name="Flores E."/>
        </authorList>
    </citation>
    <scope>NUCLEOTIDE SEQUENCE [LARGE SCALE GENOMIC DNA]</scope>
    <source>
        <strain evidence="4">ATCC 29133 / PCC 73102</strain>
    </source>
</reference>
<dbReference type="InterPro" id="IPR001296">
    <property type="entry name" value="Glyco_trans_1"/>
</dbReference>
<dbReference type="KEGG" id="npu:Npun_F1372"/>
<dbReference type="RefSeq" id="WP_012408101.1">
    <property type="nucleotide sequence ID" value="NC_010628.1"/>
</dbReference>
<dbReference type="OrthoDB" id="9787617at2"/>
<proteinExistence type="predicted"/>
<evidence type="ECO:0000259" key="2">
    <source>
        <dbReference type="Pfam" id="PF13439"/>
    </source>
</evidence>
<organism evidence="3 4">
    <name type="scientific">Nostoc punctiforme (strain ATCC 29133 / PCC 73102)</name>
    <dbReference type="NCBI Taxonomy" id="63737"/>
    <lineage>
        <taxon>Bacteria</taxon>
        <taxon>Bacillati</taxon>
        <taxon>Cyanobacteriota</taxon>
        <taxon>Cyanophyceae</taxon>
        <taxon>Nostocales</taxon>
        <taxon>Nostocaceae</taxon>
        <taxon>Nostoc</taxon>
    </lineage>
</organism>
<dbReference type="AlphaFoldDB" id="B2IYJ3"/>
<evidence type="ECO:0000259" key="1">
    <source>
        <dbReference type="Pfam" id="PF00534"/>
    </source>
</evidence>